<accession>A0ABP6Y6P3</accession>
<dbReference type="SUPFAM" id="SSF54593">
    <property type="entry name" value="Glyoxalase/Bleomycin resistance protein/Dihydroxybiphenyl dioxygenase"/>
    <property type="match status" value="1"/>
</dbReference>
<feature type="domain" description="VOC" evidence="1">
    <location>
        <begin position="1"/>
        <end position="119"/>
    </location>
</feature>
<dbReference type="RefSeq" id="WP_344845392.1">
    <property type="nucleotide sequence ID" value="NZ_BAABAA010000008.1"/>
</dbReference>
<organism evidence="2 3">
    <name type="scientific">Kribbella ginsengisoli</name>
    <dbReference type="NCBI Taxonomy" id="363865"/>
    <lineage>
        <taxon>Bacteria</taxon>
        <taxon>Bacillati</taxon>
        <taxon>Actinomycetota</taxon>
        <taxon>Actinomycetes</taxon>
        <taxon>Propionibacteriales</taxon>
        <taxon>Kribbellaceae</taxon>
        <taxon>Kribbella</taxon>
    </lineage>
</organism>
<reference evidence="3" key="1">
    <citation type="journal article" date="2019" name="Int. J. Syst. Evol. Microbiol.">
        <title>The Global Catalogue of Microorganisms (GCM) 10K type strain sequencing project: providing services to taxonomists for standard genome sequencing and annotation.</title>
        <authorList>
            <consortium name="The Broad Institute Genomics Platform"/>
            <consortium name="The Broad Institute Genome Sequencing Center for Infectious Disease"/>
            <person name="Wu L."/>
            <person name="Ma J."/>
        </authorList>
    </citation>
    <scope>NUCLEOTIDE SEQUENCE [LARGE SCALE GENOMIC DNA]</scope>
    <source>
        <strain evidence="3">JCM 16928</strain>
    </source>
</reference>
<keyword evidence="3" id="KW-1185">Reference proteome</keyword>
<evidence type="ECO:0000313" key="2">
    <source>
        <dbReference type="EMBL" id="GAA3578236.1"/>
    </source>
</evidence>
<evidence type="ECO:0000313" key="3">
    <source>
        <dbReference type="Proteomes" id="UP001501222"/>
    </source>
</evidence>
<comment type="caution">
    <text evidence="2">The sequence shown here is derived from an EMBL/GenBank/DDBJ whole genome shotgun (WGS) entry which is preliminary data.</text>
</comment>
<dbReference type="Pfam" id="PF00903">
    <property type="entry name" value="Glyoxalase"/>
    <property type="match status" value="1"/>
</dbReference>
<protein>
    <submittedName>
        <fullName evidence="2">VOC family protein</fullName>
    </submittedName>
</protein>
<dbReference type="InterPro" id="IPR004360">
    <property type="entry name" value="Glyas_Fos-R_dOase_dom"/>
</dbReference>
<dbReference type="PROSITE" id="PS51819">
    <property type="entry name" value="VOC"/>
    <property type="match status" value="1"/>
</dbReference>
<gene>
    <name evidence="2" type="ORF">GCM10022235_55320</name>
</gene>
<dbReference type="Gene3D" id="3.10.180.10">
    <property type="entry name" value="2,3-Dihydroxybiphenyl 1,2-Dioxygenase, domain 1"/>
    <property type="match status" value="1"/>
</dbReference>
<dbReference type="InterPro" id="IPR037523">
    <property type="entry name" value="VOC_core"/>
</dbReference>
<sequence length="123" mass="13501">MLFELGPLPVTDLARAKAFYADRLGFELDVDVTPVDGVRIVQFTPPGSYCSIKLSTGIPEVDMPPGSLRGLHLVVADIEAAREALIARGVGVQPVEEVRGVYFAYFSDSDGNTWTLQHLPWRK</sequence>
<proteinExistence type="predicted"/>
<name>A0ABP6Y6P3_9ACTN</name>
<dbReference type="EMBL" id="BAABAA010000008">
    <property type="protein sequence ID" value="GAA3578236.1"/>
    <property type="molecule type" value="Genomic_DNA"/>
</dbReference>
<dbReference type="Proteomes" id="UP001501222">
    <property type="component" value="Unassembled WGS sequence"/>
</dbReference>
<dbReference type="InterPro" id="IPR029068">
    <property type="entry name" value="Glyas_Bleomycin-R_OHBP_Dase"/>
</dbReference>
<evidence type="ECO:0000259" key="1">
    <source>
        <dbReference type="PROSITE" id="PS51819"/>
    </source>
</evidence>